<accession>A0AAU8G8E0</accession>
<name>A0AAU8G8E0_9CHLR</name>
<gene>
    <name evidence="2" type="ORF">ABV300_08510</name>
</gene>
<dbReference type="Pfam" id="PF09946">
    <property type="entry name" value="DUF2178"/>
    <property type="match status" value="1"/>
</dbReference>
<keyword evidence="1" id="KW-0472">Membrane</keyword>
<dbReference type="EMBL" id="CP159307">
    <property type="protein sequence ID" value="XCH33179.1"/>
    <property type="molecule type" value="Genomic_DNA"/>
</dbReference>
<feature type="transmembrane region" description="Helical" evidence="1">
    <location>
        <begin position="97"/>
        <end position="120"/>
    </location>
</feature>
<keyword evidence="1" id="KW-1133">Transmembrane helix</keyword>
<dbReference type="RefSeq" id="WP_353714426.1">
    <property type="nucleotide sequence ID" value="NZ_CP159307.1"/>
</dbReference>
<keyword evidence="1" id="KW-0812">Transmembrane</keyword>
<dbReference type="AlphaFoldDB" id="A0AAU8G8E0"/>
<dbReference type="InterPro" id="IPR019235">
    <property type="entry name" value="DUF2178_TM"/>
</dbReference>
<proteinExistence type="predicted"/>
<evidence type="ECO:0000313" key="2">
    <source>
        <dbReference type="EMBL" id="XCH33179.1"/>
    </source>
</evidence>
<feature type="transmembrane region" description="Helical" evidence="1">
    <location>
        <begin position="9"/>
        <end position="26"/>
    </location>
</feature>
<sequence length="127" mass="13783">MSADSFKKLMSIIALGLGALIAFAIVAELPVWVPLLAVTLALAAANIFRRGVKEVLADERSRRVDEKATVLTYRVFTTVTAVGVLLAMMLRSSLPEWTFIAGQAVAFALCALMLLHLAVIRYYSGKL</sequence>
<feature type="transmembrane region" description="Helical" evidence="1">
    <location>
        <begin position="70"/>
        <end position="91"/>
    </location>
</feature>
<protein>
    <submittedName>
        <fullName evidence="2">DUF2178 domain-containing protein</fullName>
    </submittedName>
</protein>
<organism evidence="2">
    <name type="scientific">Dehalogenimonas sp. 4OHTPN</name>
    <dbReference type="NCBI Taxonomy" id="3166643"/>
    <lineage>
        <taxon>Bacteria</taxon>
        <taxon>Bacillati</taxon>
        <taxon>Chloroflexota</taxon>
        <taxon>Dehalococcoidia</taxon>
        <taxon>Dehalococcoidales</taxon>
        <taxon>Dehalococcoidaceae</taxon>
        <taxon>Dehalogenimonas</taxon>
    </lineage>
</organism>
<evidence type="ECO:0000256" key="1">
    <source>
        <dbReference type="SAM" id="Phobius"/>
    </source>
</evidence>
<feature type="transmembrane region" description="Helical" evidence="1">
    <location>
        <begin position="32"/>
        <end position="49"/>
    </location>
</feature>
<reference evidence="2" key="1">
    <citation type="submission" date="2024-06" db="EMBL/GenBank/DDBJ databases">
        <title>A Novel Isolate, Dehalogenimonas sp. Strain 4OHTPN, Dechlorinates Aromatic 4 Hydroxy chlorothalonil by a Novel Reductive Dehalogenase.</title>
        <authorList>
            <person name="Liu G."/>
        </authorList>
    </citation>
    <scope>NUCLEOTIDE SEQUENCE</scope>
    <source>
        <strain evidence="2">4OHTPN</strain>
    </source>
</reference>